<accession>A0A0Q2UIB6</accession>
<evidence type="ECO:0000313" key="2">
    <source>
        <dbReference type="EMBL" id="KQH80496.1"/>
    </source>
</evidence>
<feature type="transmembrane region" description="Helical" evidence="1">
    <location>
        <begin position="35"/>
        <end position="54"/>
    </location>
</feature>
<dbReference type="EMBL" id="LKTM01000024">
    <property type="protein sequence ID" value="KQH80496.1"/>
    <property type="molecule type" value="Genomic_DNA"/>
</dbReference>
<feature type="transmembrane region" description="Helical" evidence="1">
    <location>
        <begin position="75"/>
        <end position="94"/>
    </location>
</feature>
<keyword evidence="1" id="KW-1133">Transmembrane helix</keyword>
<comment type="caution">
    <text evidence="2">The sequence shown here is derived from an EMBL/GenBank/DDBJ whole genome shotgun (WGS) entry which is preliminary data.</text>
</comment>
<organism evidence="2 3">
    <name type="scientific">Mycobacterium gordonae</name>
    <dbReference type="NCBI Taxonomy" id="1778"/>
    <lineage>
        <taxon>Bacteria</taxon>
        <taxon>Bacillati</taxon>
        <taxon>Actinomycetota</taxon>
        <taxon>Actinomycetes</taxon>
        <taxon>Mycobacteriales</taxon>
        <taxon>Mycobacteriaceae</taxon>
        <taxon>Mycobacterium</taxon>
    </lineage>
</organism>
<keyword evidence="1" id="KW-0812">Transmembrane</keyword>
<proteinExistence type="predicted"/>
<protein>
    <recommendedName>
        <fullName evidence="4">YrhK domain-containing protein</fullName>
    </recommendedName>
</protein>
<evidence type="ECO:0000313" key="3">
    <source>
        <dbReference type="Proteomes" id="UP000051677"/>
    </source>
</evidence>
<dbReference type="STRING" id="1778.A9W97_02660"/>
<keyword evidence="1" id="KW-0472">Membrane</keyword>
<feature type="transmembrane region" description="Helical" evidence="1">
    <location>
        <begin position="114"/>
        <end position="133"/>
    </location>
</feature>
<reference evidence="2 3" key="1">
    <citation type="submission" date="2015-10" db="EMBL/GenBank/DDBJ databases">
        <title>Mycobacterium gordonae draft genome assembly.</title>
        <authorList>
            <person name="Ustinova V."/>
            <person name="Smirnova T."/>
            <person name="Blagodatskikh K."/>
            <person name="Varlamov D."/>
            <person name="Larionova E."/>
            <person name="Chernousova L."/>
        </authorList>
    </citation>
    <scope>NUCLEOTIDE SEQUENCE [LARGE SCALE GENOMIC DNA]</scope>
    <source>
        <strain evidence="2 3">CTRI 14-8773</strain>
    </source>
</reference>
<feature type="transmembrane region" description="Helical" evidence="1">
    <location>
        <begin position="145"/>
        <end position="163"/>
    </location>
</feature>
<dbReference type="Proteomes" id="UP000051677">
    <property type="component" value="Unassembled WGS sequence"/>
</dbReference>
<evidence type="ECO:0008006" key="4">
    <source>
        <dbReference type="Google" id="ProtNLM"/>
    </source>
</evidence>
<dbReference type="OrthoDB" id="244933at2"/>
<name>A0A0Q2UIB6_MYCGO</name>
<dbReference type="AlphaFoldDB" id="A0A0Q2UIB6"/>
<sequence>MLRSQCWLFAIGSSLFAIGTAPGFALVGGAGATNLLCFVGAWFFTSAALIQLWLSRPSAGRTWATPTIRAEWLSAATQFVGTLCFNVSTAAALWAHRLPSRRHFVWGPDAAGSAAFLVSGVLGVAAITLSVGFLRPKSREWWAEWTNMVGSIAFGISAVGAFITKKGVTEDAWLANIGTFVGALCFLLAALLMLPDRRSVRPAR</sequence>
<feature type="transmembrane region" description="Helical" evidence="1">
    <location>
        <begin position="175"/>
        <end position="194"/>
    </location>
</feature>
<evidence type="ECO:0000256" key="1">
    <source>
        <dbReference type="SAM" id="Phobius"/>
    </source>
</evidence>
<gene>
    <name evidence="2" type="ORF">AO501_15750</name>
</gene>